<evidence type="ECO:0000256" key="2">
    <source>
        <dbReference type="SAM" id="SignalP"/>
    </source>
</evidence>
<feature type="compositionally biased region" description="Low complexity" evidence="1">
    <location>
        <begin position="117"/>
        <end position="165"/>
    </location>
</feature>
<name>A0A067T0Y7_GALM3</name>
<protein>
    <submittedName>
        <fullName evidence="3">Uncharacterized protein</fullName>
    </submittedName>
</protein>
<feature type="signal peptide" evidence="2">
    <location>
        <begin position="1"/>
        <end position="19"/>
    </location>
</feature>
<evidence type="ECO:0000313" key="3">
    <source>
        <dbReference type="EMBL" id="KDR76811.1"/>
    </source>
</evidence>
<keyword evidence="4" id="KW-1185">Reference proteome</keyword>
<accession>A0A067T0Y7</accession>
<organism evidence="3 4">
    <name type="scientific">Galerina marginata (strain CBS 339.88)</name>
    <dbReference type="NCBI Taxonomy" id="685588"/>
    <lineage>
        <taxon>Eukaryota</taxon>
        <taxon>Fungi</taxon>
        <taxon>Dikarya</taxon>
        <taxon>Basidiomycota</taxon>
        <taxon>Agaricomycotina</taxon>
        <taxon>Agaricomycetes</taxon>
        <taxon>Agaricomycetidae</taxon>
        <taxon>Agaricales</taxon>
        <taxon>Agaricineae</taxon>
        <taxon>Strophariaceae</taxon>
        <taxon>Galerina</taxon>
    </lineage>
</organism>
<sequence length="173" mass="17923">MKCLFFFLHTLAICSFVASLGIILQPQTIVGSPTLVLWTRDDTDQDTIIFDLRFVQGNADVGLALANLVLGQGDRFGTGLVTFSADGQFVLKAVTGPQNTVIGTSNKVAAVSLTSSSSSTSVSTSTSATTLASTPTSSSISTDNTASPSSASITAPPIPSQPSASNTSRYEYF</sequence>
<evidence type="ECO:0000313" key="4">
    <source>
        <dbReference type="Proteomes" id="UP000027222"/>
    </source>
</evidence>
<proteinExistence type="predicted"/>
<reference evidence="4" key="1">
    <citation type="journal article" date="2014" name="Proc. Natl. Acad. Sci. U.S.A.">
        <title>Extensive sampling of basidiomycete genomes demonstrates inadequacy of the white-rot/brown-rot paradigm for wood decay fungi.</title>
        <authorList>
            <person name="Riley R."/>
            <person name="Salamov A.A."/>
            <person name="Brown D.W."/>
            <person name="Nagy L.G."/>
            <person name="Floudas D."/>
            <person name="Held B.W."/>
            <person name="Levasseur A."/>
            <person name="Lombard V."/>
            <person name="Morin E."/>
            <person name="Otillar R."/>
            <person name="Lindquist E.A."/>
            <person name="Sun H."/>
            <person name="LaButti K.M."/>
            <person name="Schmutz J."/>
            <person name="Jabbour D."/>
            <person name="Luo H."/>
            <person name="Baker S.E."/>
            <person name="Pisabarro A.G."/>
            <person name="Walton J.D."/>
            <person name="Blanchette R.A."/>
            <person name="Henrissat B."/>
            <person name="Martin F."/>
            <person name="Cullen D."/>
            <person name="Hibbett D.S."/>
            <person name="Grigoriev I.V."/>
        </authorList>
    </citation>
    <scope>NUCLEOTIDE SEQUENCE [LARGE SCALE GENOMIC DNA]</scope>
    <source>
        <strain evidence="4">CBS 339.88</strain>
    </source>
</reference>
<keyword evidence="2" id="KW-0732">Signal</keyword>
<dbReference type="Proteomes" id="UP000027222">
    <property type="component" value="Unassembled WGS sequence"/>
</dbReference>
<feature type="chain" id="PRO_5001648757" evidence="2">
    <location>
        <begin position="20"/>
        <end position="173"/>
    </location>
</feature>
<dbReference type="EMBL" id="KL142378">
    <property type="protein sequence ID" value="KDR76811.1"/>
    <property type="molecule type" value="Genomic_DNA"/>
</dbReference>
<dbReference type="OrthoDB" id="3056290at2759"/>
<dbReference type="HOGENOM" id="CLU_1547683_0_0_1"/>
<evidence type="ECO:0000256" key="1">
    <source>
        <dbReference type="SAM" id="MobiDB-lite"/>
    </source>
</evidence>
<feature type="region of interest" description="Disordered" evidence="1">
    <location>
        <begin position="117"/>
        <end position="173"/>
    </location>
</feature>
<dbReference type="AlphaFoldDB" id="A0A067T0Y7"/>
<gene>
    <name evidence="3" type="ORF">GALMADRAFT_454810</name>
</gene>
<dbReference type="STRING" id="685588.A0A067T0Y7"/>